<evidence type="ECO:0000313" key="4">
    <source>
        <dbReference type="EMBL" id="KAL2862811.1"/>
    </source>
</evidence>
<dbReference type="Gene3D" id="3.40.50.1820">
    <property type="entry name" value="alpha/beta hydrolase"/>
    <property type="match status" value="1"/>
</dbReference>
<comment type="caution">
    <text evidence="4">The sequence shown here is derived from an EMBL/GenBank/DDBJ whole genome shotgun (WGS) entry which is preliminary data.</text>
</comment>
<name>A0ABR4LED4_9EURO</name>
<proteinExistence type="predicted"/>
<evidence type="ECO:0000313" key="5">
    <source>
        <dbReference type="Proteomes" id="UP001610432"/>
    </source>
</evidence>
<evidence type="ECO:0000256" key="2">
    <source>
        <dbReference type="ARBA" id="ARBA00023157"/>
    </source>
</evidence>
<dbReference type="PANTHER" id="PTHR33630">
    <property type="entry name" value="CUTINASE RV1984C-RELATED-RELATED"/>
    <property type="match status" value="1"/>
</dbReference>
<dbReference type="SMART" id="SM01110">
    <property type="entry name" value="Cutinase"/>
    <property type="match status" value="1"/>
</dbReference>
<dbReference type="EMBL" id="JBFXLQ010000061">
    <property type="protein sequence ID" value="KAL2862811.1"/>
    <property type="molecule type" value="Genomic_DNA"/>
</dbReference>
<keyword evidence="5" id="KW-1185">Reference proteome</keyword>
<gene>
    <name evidence="4" type="ORF">BJX67DRAFT_385285</name>
</gene>
<feature type="signal peptide" evidence="3">
    <location>
        <begin position="1"/>
        <end position="17"/>
    </location>
</feature>
<dbReference type="Proteomes" id="UP001610432">
    <property type="component" value="Unassembled WGS sequence"/>
</dbReference>
<dbReference type="GeneID" id="98148899"/>
<keyword evidence="3" id="KW-0732">Signal</keyword>
<sequence length="233" mass="23726">MHWSTLTLLFLASRGMAKDFKVEKRQSCPQIHVFGARETTAAPGFGSSSYVVDAVLSAYSGATSEAIDYPACGGDASCGGASYGQSVAAGIEAVGTAVNGFNSQCPDAQIVLVGYSQGGEIFDAALCGGGVPNQGIADNGVVLSESAVAQVKAAIFMGDPLYSAGLPYNVGTCSAGGFDARPSGFSCPSASVIQSYCDSADPYCCNGNDANTHNGYGQEYGQQALQFIQSQLG</sequence>
<dbReference type="SUPFAM" id="SSF53474">
    <property type="entry name" value="alpha/beta-Hydrolases"/>
    <property type="match status" value="1"/>
</dbReference>
<evidence type="ECO:0000256" key="1">
    <source>
        <dbReference type="ARBA" id="ARBA00022801"/>
    </source>
</evidence>
<dbReference type="InterPro" id="IPR000675">
    <property type="entry name" value="Cutinase/axe"/>
</dbReference>
<organism evidence="4 5">
    <name type="scientific">Aspergillus lucknowensis</name>
    <dbReference type="NCBI Taxonomy" id="176173"/>
    <lineage>
        <taxon>Eukaryota</taxon>
        <taxon>Fungi</taxon>
        <taxon>Dikarya</taxon>
        <taxon>Ascomycota</taxon>
        <taxon>Pezizomycotina</taxon>
        <taxon>Eurotiomycetes</taxon>
        <taxon>Eurotiomycetidae</taxon>
        <taxon>Eurotiales</taxon>
        <taxon>Aspergillaceae</taxon>
        <taxon>Aspergillus</taxon>
        <taxon>Aspergillus subgen. Nidulantes</taxon>
    </lineage>
</organism>
<dbReference type="InterPro" id="IPR029058">
    <property type="entry name" value="AB_hydrolase_fold"/>
</dbReference>
<evidence type="ECO:0000256" key="3">
    <source>
        <dbReference type="SAM" id="SignalP"/>
    </source>
</evidence>
<protein>
    <submittedName>
        <fullName evidence="4">Cutinase</fullName>
    </submittedName>
</protein>
<keyword evidence="2" id="KW-1015">Disulfide bond</keyword>
<dbReference type="RefSeq" id="XP_070881790.1">
    <property type="nucleotide sequence ID" value="XM_071033827.1"/>
</dbReference>
<dbReference type="PANTHER" id="PTHR33630:SF13">
    <property type="entry name" value="ACETYLXYLAN ESTERASE"/>
    <property type="match status" value="1"/>
</dbReference>
<keyword evidence="1" id="KW-0378">Hydrolase</keyword>
<feature type="chain" id="PRO_5046110530" evidence="3">
    <location>
        <begin position="18"/>
        <end position="233"/>
    </location>
</feature>
<reference evidence="4 5" key="1">
    <citation type="submission" date="2024-07" db="EMBL/GenBank/DDBJ databases">
        <title>Section-level genome sequencing and comparative genomics of Aspergillus sections Usti and Cavernicolus.</title>
        <authorList>
            <consortium name="Lawrence Berkeley National Laboratory"/>
            <person name="Nybo J.L."/>
            <person name="Vesth T.C."/>
            <person name="Theobald S."/>
            <person name="Frisvad J.C."/>
            <person name="Larsen T.O."/>
            <person name="Kjaerboelling I."/>
            <person name="Rothschild-Mancinelli K."/>
            <person name="Lyhne E.K."/>
            <person name="Kogle M.E."/>
            <person name="Barry K."/>
            <person name="Clum A."/>
            <person name="Na H."/>
            <person name="Ledsgaard L."/>
            <person name="Lin J."/>
            <person name="Lipzen A."/>
            <person name="Kuo A."/>
            <person name="Riley R."/>
            <person name="Mondo S."/>
            <person name="Labutti K."/>
            <person name="Haridas S."/>
            <person name="Pangalinan J."/>
            <person name="Salamov A.A."/>
            <person name="Simmons B.A."/>
            <person name="Magnuson J.K."/>
            <person name="Chen J."/>
            <person name="Drula E."/>
            <person name="Henrissat B."/>
            <person name="Wiebenga A."/>
            <person name="Lubbers R.J."/>
            <person name="Gomes A.C."/>
            <person name="Macurrencykelacurrency M.R."/>
            <person name="Stajich J."/>
            <person name="Grigoriev I.V."/>
            <person name="Mortensen U.H."/>
            <person name="De Vries R.P."/>
            <person name="Baker S.E."/>
            <person name="Andersen M.R."/>
        </authorList>
    </citation>
    <scope>NUCLEOTIDE SEQUENCE [LARGE SCALE GENOMIC DNA]</scope>
    <source>
        <strain evidence="4 5">CBS 449.75</strain>
    </source>
</reference>
<dbReference type="Pfam" id="PF01083">
    <property type="entry name" value="Cutinase"/>
    <property type="match status" value="1"/>
</dbReference>
<accession>A0ABR4LED4</accession>